<evidence type="ECO:0000313" key="8">
    <source>
        <dbReference type="EMBL" id="PKQ67398.1"/>
    </source>
</evidence>
<name>A0A2N3IAW3_9BACT</name>
<feature type="domain" description="SAM-dependent MTase RsmB/NOP-type" evidence="7">
    <location>
        <begin position="1"/>
        <end position="294"/>
    </location>
</feature>
<keyword evidence="2 6" id="KW-0489">Methyltransferase</keyword>
<dbReference type="InterPro" id="IPR049560">
    <property type="entry name" value="MeTrfase_RsmB-F_NOP2_cat"/>
</dbReference>
<keyword evidence="9" id="KW-1185">Reference proteome</keyword>
<dbReference type="EMBL" id="NKXO01000035">
    <property type="protein sequence ID" value="PKQ67398.1"/>
    <property type="molecule type" value="Genomic_DNA"/>
</dbReference>
<evidence type="ECO:0000256" key="3">
    <source>
        <dbReference type="ARBA" id="ARBA00022679"/>
    </source>
</evidence>
<feature type="active site" description="Nucleophile" evidence="6">
    <location>
        <position position="230"/>
    </location>
</feature>
<comment type="caution">
    <text evidence="6">Lacks conserved residue(s) required for the propagation of feature annotation.</text>
</comment>
<dbReference type="SUPFAM" id="SSF53335">
    <property type="entry name" value="S-adenosyl-L-methionine-dependent methyltransferases"/>
    <property type="match status" value="1"/>
</dbReference>
<evidence type="ECO:0000256" key="4">
    <source>
        <dbReference type="ARBA" id="ARBA00022691"/>
    </source>
</evidence>
<dbReference type="InterPro" id="IPR029063">
    <property type="entry name" value="SAM-dependent_MTases_sf"/>
</dbReference>
<reference evidence="8 9" key="1">
    <citation type="submission" date="2017-06" db="EMBL/GenBank/DDBJ databases">
        <title>Raineya orbicola gen. nov., sp. nov. a slightly thermophilic bacterium of the phylum Bacteroidetes and the description of Raineyaceae fam. nov.</title>
        <authorList>
            <person name="Albuquerque L."/>
            <person name="Polonia A.R.M."/>
            <person name="Barroso C."/>
            <person name="Froufe H.J.C."/>
            <person name="Lage O."/>
            <person name="Lobo-Da-Cunha A."/>
            <person name="Egas C."/>
            <person name="Da Costa M.S."/>
        </authorList>
    </citation>
    <scope>NUCLEOTIDE SEQUENCE [LARGE SCALE GENOMIC DNA]</scope>
    <source>
        <strain evidence="8 9">SPSPC-11</strain>
    </source>
</reference>
<dbReference type="AlphaFoldDB" id="A0A2N3IAW3"/>
<dbReference type="Pfam" id="PF01189">
    <property type="entry name" value="Methyltr_RsmB-F"/>
    <property type="match status" value="1"/>
</dbReference>
<evidence type="ECO:0000313" key="9">
    <source>
        <dbReference type="Proteomes" id="UP000233387"/>
    </source>
</evidence>
<comment type="similarity">
    <text evidence="6">Belongs to the class I-like SAM-binding methyltransferase superfamily. RsmB/NOP family.</text>
</comment>
<keyword evidence="1" id="KW-0963">Cytoplasm</keyword>
<keyword evidence="5 6" id="KW-0694">RNA-binding</keyword>
<protein>
    <submittedName>
        <fullName evidence="8">NOL1/NOP2/sun family</fullName>
    </submittedName>
</protein>
<sequence>MTSLPTQFLKDIPNFLPENQELFLQSLSQLPITSLRLNPLKKTLRLPYSPMCAVPWCPNGYYLSQRPSFTENPLFWAGAFYVQEASSMFLEQIFKHITTDKPLKILDLSAAPGGKSTHLLSLMNSQSLLVSNEIIKNRADILAENLARWGYTNYVVTQSSPESLGKLKDFFDVILVDAPCSGEGMFRKDKEAINEWSEENVLFCAKRQKDILTAILPALAPTGYLIYSTCTFNRQENEENLHWLCKNFDLQSVKIPISENWNITEIQEKGNYAYRFFPHILKGEGFFISCMQKKGKNPPKPQKIHKNIFQRLNSKEQSEFQRWVLPTHQEFFSYQNQFFLLNPEHTTWISYLAQFAYIRQTALKIGELKGKDFIPSSELALSPNVSKEVKSLELSEKEALQFLSKQDFQISLNEKSWYLARYQNLGLGWLKNLGSRFNNYYPSEWRIRRLFS</sequence>
<dbReference type="InterPro" id="IPR001678">
    <property type="entry name" value="MeTrfase_RsmB-F_NOP2_dom"/>
</dbReference>
<keyword evidence="3 6" id="KW-0808">Transferase</keyword>
<keyword evidence="4 6" id="KW-0949">S-adenosyl-L-methionine</keyword>
<dbReference type="PROSITE" id="PS51686">
    <property type="entry name" value="SAM_MT_RSMB_NOP"/>
    <property type="match status" value="1"/>
</dbReference>
<evidence type="ECO:0000256" key="1">
    <source>
        <dbReference type="ARBA" id="ARBA00022490"/>
    </source>
</evidence>
<evidence type="ECO:0000256" key="5">
    <source>
        <dbReference type="ARBA" id="ARBA00022884"/>
    </source>
</evidence>
<dbReference type="PANTHER" id="PTHR22807:SF30">
    <property type="entry name" value="28S RRNA (CYTOSINE(4447)-C(5))-METHYLTRANSFERASE-RELATED"/>
    <property type="match status" value="1"/>
</dbReference>
<dbReference type="InterPro" id="IPR031341">
    <property type="entry name" value="Methyltr_RsmF_N"/>
</dbReference>
<dbReference type="PANTHER" id="PTHR22807">
    <property type="entry name" value="NOP2 YEAST -RELATED NOL1/NOP2/FMU SUN DOMAIN-CONTAINING"/>
    <property type="match status" value="1"/>
</dbReference>
<dbReference type="GO" id="GO:0001510">
    <property type="term" value="P:RNA methylation"/>
    <property type="evidence" value="ECO:0007669"/>
    <property type="project" value="InterPro"/>
</dbReference>
<feature type="binding site" evidence="6">
    <location>
        <position position="177"/>
    </location>
    <ligand>
        <name>S-adenosyl-L-methionine</name>
        <dbReference type="ChEBI" id="CHEBI:59789"/>
    </ligand>
</feature>
<feature type="binding site" evidence="6">
    <location>
        <begin position="109"/>
        <end position="115"/>
    </location>
    <ligand>
        <name>S-adenosyl-L-methionine</name>
        <dbReference type="ChEBI" id="CHEBI:59789"/>
    </ligand>
</feature>
<proteinExistence type="inferred from homology"/>
<dbReference type="PRINTS" id="PR02008">
    <property type="entry name" value="RCMTFAMILY"/>
</dbReference>
<evidence type="ECO:0000259" key="7">
    <source>
        <dbReference type="PROSITE" id="PS51686"/>
    </source>
</evidence>
<dbReference type="InterPro" id="IPR027391">
    <property type="entry name" value="Nol1_Nop2_Fmu_2"/>
</dbReference>
<evidence type="ECO:0000256" key="2">
    <source>
        <dbReference type="ARBA" id="ARBA00022603"/>
    </source>
</evidence>
<organism evidence="8 9">
    <name type="scientific">Raineya orbicola</name>
    <dbReference type="NCBI Taxonomy" id="2016530"/>
    <lineage>
        <taxon>Bacteria</taxon>
        <taxon>Pseudomonadati</taxon>
        <taxon>Bacteroidota</taxon>
        <taxon>Cytophagia</taxon>
        <taxon>Cytophagales</taxon>
        <taxon>Raineyaceae</taxon>
        <taxon>Raineya</taxon>
    </lineage>
</organism>
<dbReference type="GO" id="GO:0008173">
    <property type="term" value="F:RNA methyltransferase activity"/>
    <property type="evidence" value="ECO:0007669"/>
    <property type="project" value="InterPro"/>
</dbReference>
<dbReference type="OrthoDB" id="9810297at2"/>
<accession>A0A2N3IAW3</accession>
<dbReference type="Gene3D" id="3.30.70.1170">
    <property type="entry name" value="Sun protein, domain 3"/>
    <property type="match status" value="1"/>
</dbReference>
<dbReference type="Gene3D" id="3.40.50.150">
    <property type="entry name" value="Vaccinia Virus protein VP39"/>
    <property type="match status" value="1"/>
</dbReference>
<dbReference type="Gene3D" id="2.30.130.60">
    <property type="match status" value="1"/>
</dbReference>
<dbReference type="InterPro" id="IPR023267">
    <property type="entry name" value="RCMT"/>
</dbReference>
<feature type="binding site" evidence="6">
    <location>
        <position position="133"/>
    </location>
    <ligand>
        <name>S-adenosyl-L-methionine</name>
        <dbReference type="ChEBI" id="CHEBI:59789"/>
    </ligand>
</feature>
<dbReference type="Pfam" id="PF13636">
    <property type="entry name" value="Methyltranf_PUA"/>
    <property type="match status" value="1"/>
</dbReference>
<evidence type="ECO:0000256" key="6">
    <source>
        <dbReference type="PROSITE-ProRule" id="PRU01023"/>
    </source>
</evidence>
<gene>
    <name evidence="8" type="ORF">Rain11_2077</name>
</gene>
<comment type="caution">
    <text evidence="8">The sequence shown here is derived from an EMBL/GenBank/DDBJ whole genome shotgun (WGS) entry which is preliminary data.</text>
</comment>
<dbReference type="GO" id="GO:0003723">
    <property type="term" value="F:RNA binding"/>
    <property type="evidence" value="ECO:0007669"/>
    <property type="project" value="UniProtKB-UniRule"/>
</dbReference>
<dbReference type="Proteomes" id="UP000233387">
    <property type="component" value="Unassembled WGS sequence"/>
</dbReference>
<dbReference type="Pfam" id="PF17125">
    <property type="entry name" value="Methyltr_RsmF_N"/>
    <property type="match status" value="1"/>
</dbReference>
<dbReference type="RefSeq" id="WP_101359343.1">
    <property type="nucleotide sequence ID" value="NZ_NKXO01000035.1"/>
</dbReference>